<dbReference type="PIRSF" id="PIRSF006470">
    <property type="entry name" value="DctB"/>
    <property type="match status" value="1"/>
</dbReference>
<evidence type="ECO:0000256" key="3">
    <source>
        <dbReference type="ARBA" id="ARBA00022448"/>
    </source>
</evidence>
<reference evidence="6 7" key="1">
    <citation type="journal article" date="2015" name="Antonie Van Leeuwenhoek">
        <title>Thioclava indica sp. nov., isolated from surface seawater of the Indian Ocean.</title>
        <authorList>
            <person name="Liu Y."/>
            <person name="Lai Q."/>
            <person name="Du J."/>
            <person name="Xu H."/>
            <person name="Jiang L."/>
            <person name="Shao Z."/>
        </authorList>
    </citation>
    <scope>NUCLEOTIDE SEQUENCE [LARGE SCALE GENOMIC DNA]</scope>
    <source>
        <strain evidence="6 7">DT23-4</strain>
    </source>
</reference>
<evidence type="ECO:0000313" key="6">
    <source>
        <dbReference type="EMBL" id="KEO60400.1"/>
    </source>
</evidence>
<evidence type="ECO:0008006" key="8">
    <source>
        <dbReference type="Google" id="ProtNLM"/>
    </source>
</evidence>
<comment type="subcellular location">
    <subcellularLocation>
        <location evidence="1">Periplasm</location>
    </subcellularLocation>
</comment>
<dbReference type="STRING" id="1353528.DT23_02630"/>
<dbReference type="NCBIfam" id="NF037995">
    <property type="entry name" value="TRAP_S1"/>
    <property type="match status" value="1"/>
</dbReference>
<dbReference type="InterPro" id="IPR004682">
    <property type="entry name" value="TRAP_DctP"/>
</dbReference>
<dbReference type="Pfam" id="PF03480">
    <property type="entry name" value="DctP"/>
    <property type="match status" value="1"/>
</dbReference>
<dbReference type="NCBIfam" id="TIGR00787">
    <property type="entry name" value="dctP"/>
    <property type="match status" value="1"/>
</dbReference>
<dbReference type="InterPro" id="IPR038404">
    <property type="entry name" value="TRAP_DctP_sf"/>
</dbReference>
<evidence type="ECO:0000256" key="1">
    <source>
        <dbReference type="ARBA" id="ARBA00004418"/>
    </source>
</evidence>
<dbReference type="eggNOG" id="COG1638">
    <property type="taxonomic scope" value="Bacteria"/>
</dbReference>
<dbReference type="AlphaFoldDB" id="A0A074JWY0"/>
<dbReference type="GO" id="GO:0055085">
    <property type="term" value="P:transmembrane transport"/>
    <property type="evidence" value="ECO:0007669"/>
    <property type="project" value="InterPro"/>
</dbReference>
<dbReference type="Proteomes" id="UP000027471">
    <property type="component" value="Unassembled WGS sequence"/>
</dbReference>
<keyword evidence="4" id="KW-0732">Signal</keyword>
<keyword evidence="3" id="KW-0813">Transport</keyword>
<name>A0A074JWY0_9RHOB</name>
<evidence type="ECO:0000256" key="4">
    <source>
        <dbReference type="ARBA" id="ARBA00022729"/>
    </source>
</evidence>
<keyword evidence="5" id="KW-0574">Periplasm</keyword>
<comment type="caution">
    <text evidence="6">The sequence shown here is derived from an EMBL/GenBank/DDBJ whole genome shotgun (WGS) entry which is preliminary data.</text>
</comment>
<comment type="similarity">
    <text evidence="2">Belongs to the bacterial solute-binding protein 7 family.</text>
</comment>
<organism evidence="6 7">
    <name type="scientific">Thioclava indica</name>
    <dbReference type="NCBI Taxonomy" id="1353528"/>
    <lineage>
        <taxon>Bacteria</taxon>
        <taxon>Pseudomonadati</taxon>
        <taxon>Pseudomonadota</taxon>
        <taxon>Alphaproteobacteria</taxon>
        <taxon>Rhodobacterales</taxon>
        <taxon>Paracoccaceae</taxon>
        <taxon>Thioclava</taxon>
    </lineage>
</organism>
<dbReference type="PANTHER" id="PTHR33376">
    <property type="match status" value="1"/>
</dbReference>
<keyword evidence="7" id="KW-1185">Reference proteome</keyword>
<sequence>MYHAIDAPFIATHCIFASCWSGALKQFWEEHMTRLISAKTILRGATLAAAFAATLTSAAAQEITLRGASMFDENHAFTKTMERFSELVQEKYDGDVNFDLRLNGELGVEADYVTFLQQGVAIDFTIMAPSNMATFAPSIPLMDMPFLFRDQAHWEAVLSSDVLQPLEQELADKADIMVIGYTGGGVRNVLANHPIHNLNELAGFKMRVMGAPIQAQIFSALTAAPSAISYSEVYNAIQTGVISGFENEAASIQNLKFYEVAPYLTLTRHAITVRPIVMSGKTFRNLPAPLQAAVLEAGKEAGAYGRELESREDAEKLQEMADAKQLTVLEFEDRDKLLELVVPVQDAYADSLGASDLLTSIRGM</sequence>
<evidence type="ECO:0000256" key="2">
    <source>
        <dbReference type="ARBA" id="ARBA00009023"/>
    </source>
</evidence>
<protein>
    <recommendedName>
        <fullName evidence="8">C4-dicarboxylate ABC transporter substrate-binding protein</fullName>
    </recommendedName>
</protein>
<dbReference type="CDD" id="cd13603">
    <property type="entry name" value="PBP2_TRAP_Siap_TeaA_like"/>
    <property type="match status" value="1"/>
</dbReference>
<evidence type="ECO:0000313" key="7">
    <source>
        <dbReference type="Proteomes" id="UP000027471"/>
    </source>
</evidence>
<proteinExistence type="inferred from homology"/>
<gene>
    <name evidence="6" type="ORF">DT23_02630</name>
</gene>
<dbReference type="Gene3D" id="3.40.190.170">
    <property type="entry name" value="Bacterial extracellular solute-binding protein, family 7"/>
    <property type="match status" value="1"/>
</dbReference>
<dbReference type="GO" id="GO:0030288">
    <property type="term" value="C:outer membrane-bounded periplasmic space"/>
    <property type="evidence" value="ECO:0007669"/>
    <property type="project" value="InterPro"/>
</dbReference>
<accession>A0A074JWY0</accession>
<dbReference type="InterPro" id="IPR018389">
    <property type="entry name" value="DctP_fam"/>
</dbReference>
<dbReference type="EMBL" id="AUNB01000018">
    <property type="protein sequence ID" value="KEO60400.1"/>
    <property type="molecule type" value="Genomic_DNA"/>
</dbReference>
<evidence type="ECO:0000256" key="5">
    <source>
        <dbReference type="ARBA" id="ARBA00022764"/>
    </source>
</evidence>
<dbReference type="PANTHER" id="PTHR33376:SF4">
    <property type="entry name" value="SIALIC ACID-BINDING PERIPLASMIC PROTEIN SIAP"/>
    <property type="match status" value="1"/>
</dbReference>